<accession>A0A7X3G878</accession>
<evidence type="ECO:0000259" key="10">
    <source>
        <dbReference type="Pfam" id="PF02542"/>
    </source>
</evidence>
<evidence type="ECO:0000256" key="9">
    <source>
        <dbReference type="RuleBase" id="RU004395"/>
    </source>
</evidence>
<evidence type="ECO:0000313" key="12">
    <source>
        <dbReference type="Proteomes" id="UP000461595"/>
    </source>
</evidence>
<evidence type="ECO:0000256" key="6">
    <source>
        <dbReference type="ARBA" id="ARBA00023229"/>
    </source>
</evidence>
<organism evidence="11 12">
    <name type="scientific">Streptococcus danieliae</name>
    <dbReference type="NCBI Taxonomy" id="747656"/>
    <lineage>
        <taxon>Bacteria</taxon>
        <taxon>Bacillati</taxon>
        <taxon>Bacillota</taxon>
        <taxon>Bacilli</taxon>
        <taxon>Lactobacillales</taxon>
        <taxon>Streptococcaceae</taxon>
        <taxon>Streptococcus</taxon>
    </lineage>
</organism>
<evidence type="ECO:0000256" key="4">
    <source>
        <dbReference type="ARBA" id="ARBA00012579"/>
    </source>
</evidence>
<keyword evidence="7 8" id="KW-0456">Lyase</keyword>
<evidence type="ECO:0000256" key="2">
    <source>
        <dbReference type="ARBA" id="ARBA00004709"/>
    </source>
</evidence>
<dbReference type="PANTHER" id="PTHR43181">
    <property type="entry name" value="2-C-METHYL-D-ERYTHRITOL 2,4-CYCLODIPHOSPHATE SYNTHASE, CHLOROPLASTIC"/>
    <property type="match status" value="1"/>
</dbReference>
<dbReference type="RefSeq" id="WP_160332631.1">
    <property type="nucleotide sequence ID" value="NZ_WSRS01000026.1"/>
</dbReference>
<evidence type="ECO:0000256" key="1">
    <source>
        <dbReference type="ARBA" id="ARBA00000200"/>
    </source>
</evidence>
<dbReference type="EC" id="4.6.1.12" evidence="4 8"/>
<comment type="cofactor">
    <cofactor evidence="8">
        <name>a divalent metal cation</name>
        <dbReference type="ChEBI" id="CHEBI:60240"/>
    </cofactor>
    <text evidence="8">Binds 1 divalent metal cation per subunit.</text>
</comment>
<dbReference type="NCBIfam" id="TIGR00151">
    <property type="entry name" value="ispF"/>
    <property type="match status" value="1"/>
</dbReference>
<feature type="binding site" evidence="8">
    <location>
        <position position="43"/>
    </location>
    <ligand>
        <name>a divalent metal cation</name>
        <dbReference type="ChEBI" id="CHEBI:60240"/>
    </ligand>
</feature>
<feature type="binding site" evidence="8">
    <location>
        <begin position="35"/>
        <end position="36"/>
    </location>
    <ligand>
        <name>4-CDP-2-C-methyl-D-erythritol 2-phosphate</name>
        <dbReference type="ChEBI" id="CHEBI:57919"/>
    </ligand>
</feature>
<feature type="site" description="Transition state stabilizer" evidence="8">
    <location>
        <position position="35"/>
    </location>
</feature>
<dbReference type="PANTHER" id="PTHR43181:SF1">
    <property type="entry name" value="2-C-METHYL-D-ERYTHRITOL 2,4-CYCLODIPHOSPHATE SYNTHASE, CHLOROPLASTIC"/>
    <property type="match status" value="1"/>
</dbReference>
<dbReference type="GO" id="GO:0046872">
    <property type="term" value="F:metal ion binding"/>
    <property type="evidence" value="ECO:0007669"/>
    <property type="project" value="UniProtKB-KW"/>
</dbReference>
<dbReference type="GO" id="GO:0016114">
    <property type="term" value="P:terpenoid biosynthetic process"/>
    <property type="evidence" value="ECO:0007669"/>
    <property type="project" value="InterPro"/>
</dbReference>
<feature type="binding site" evidence="8">
    <location>
        <position position="143"/>
    </location>
    <ligand>
        <name>4-CDP-2-C-methyl-D-erythritol 2-phosphate</name>
        <dbReference type="ChEBI" id="CHEBI:57919"/>
    </ligand>
</feature>
<feature type="binding site" evidence="8">
    <location>
        <position position="11"/>
    </location>
    <ligand>
        <name>a divalent metal cation</name>
        <dbReference type="ChEBI" id="CHEBI:60240"/>
    </ligand>
</feature>
<feature type="binding site" evidence="8">
    <location>
        <begin position="57"/>
        <end position="59"/>
    </location>
    <ligand>
        <name>4-CDP-2-C-methyl-D-erythritol 2-phosphate</name>
        <dbReference type="ChEBI" id="CHEBI:57919"/>
    </ligand>
</feature>
<comment type="similarity">
    <text evidence="3 8 9">Belongs to the IspF family.</text>
</comment>
<dbReference type="InterPro" id="IPR036571">
    <property type="entry name" value="MECDP_synthase_sf"/>
</dbReference>
<comment type="subunit">
    <text evidence="8">Homotrimer.</text>
</comment>
<dbReference type="InterPro" id="IPR020555">
    <property type="entry name" value="MECDP_synthase_CS"/>
</dbReference>
<evidence type="ECO:0000256" key="7">
    <source>
        <dbReference type="ARBA" id="ARBA00023239"/>
    </source>
</evidence>
<feature type="binding site" evidence="8">
    <location>
        <begin position="133"/>
        <end position="136"/>
    </location>
    <ligand>
        <name>4-CDP-2-C-methyl-D-erythritol 2-phosphate</name>
        <dbReference type="ChEBI" id="CHEBI:57919"/>
    </ligand>
</feature>
<dbReference type="Pfam" id="PF02542">
    <property type="entry name" value="YgbB"/>
    <property type="match status" value="1"/>
</dbReference>
<feature type="binding site" evidence="8">
    <location>
        <position position="9"/>
    </location>
    <ligand>
        <name>a divalent metal cation</name>
        <dbReference type="ChEBI" id="CHEBI:60240"/>
    </ligand>
</feature>
<comment type="function">
    <text evidence="8">Involved in the biosynthesis of isopentenyl diphosphate (IPP) and dimethylallyl diphosphate (DMAPP), two major building blocks of isoprenoid compounds. Catalyzes the conversion of 4-diphosphocytidyl-2-C-methyl-D-erythritol 2-phosphate (CDP-ME2P) to 2-C-methyl-D-erythritol 2,4-cyclodiphosphate (ME-CPP) with a corresponding release of cytidine 5-monophosphate (CMP).</text>
</comment>
<dbReference type="PROSITE" id="PS01350">
    <property type="entry name" value="ISPF"/>
    <property type="match status" value="1"/>
</dbReference>
<dbReference type="HAMAP" id="MF_00107">
    <property type="entry name" value="IspF"/>
    <property type="match status" value="1"/>
</dbReference>
<proteinExistence type="inferred from homology"/>
<comment type="catalytic activity">
    <reaction evidence="1 8 9">
        <text>4-CDP-2-C-methyl-D-erythritol 2-phosphate = 2-C-methyl-D-erythritol 2,4-cyclic diphosphate + CMP</text>
        <dbReference type="Rhea" id="RHEA:23864"/>
        <dbReference type="ChEBI" id="CHEBI:57919"/>
        <dbReference type="ChEBI" id="CHEBI:58483"/>
        <dbReference type="ChEBI" id="CHEBI:60377"/>
        <dbReference type="EC" id="4.6.1.12"/>
    </reaction>
</comment>
<protein>
    <recommendedName>
        <fullName evidence="4 8">2-C-methyl-D-erythritol 2,4-cyclodiphosphate synthase</fullName>
        <shortName evidence="8">MECDP-synthase</shortName>
        <shortName evidence="8">MECPP-synthase</shortName>
        <shortName evidence="8">MECPS</shortName>
        <ecNumber evidence="4 8">4.6.1.12</ecNumber>
    </recommendedName>
</protein>
<dbReference type="InterPro" id="IPR003526">
    <property type="entry name" value="MECDP_synthase"/>
</dbReference>
<name>A0A7X3G878_9STRE</name>
<dbReference type="FunFam" id="3.30.1330.50:FF:000001">
    <property type="entry name" value="2-C-methyl-D-erythritol 2,4-cyclodiphosphate synthase"/>
    <property type="match status" value="1"/>
</dbReference>
<feature type="site" description="Transition state stabilizer" evidence="8">
    <location>
        <position position="134"/>
    </location>
</feature>
<evidence type="ECO:0000256" key="3">
    <source>
        <dbReference type="ARBA" id="ARBA00008480"/>
    </source>
</evidence>
<keyword evidence="6 8" id="KW-0414">Isoprene biosynthesis</keyword>
<dbReference type="GO" id="GO:0019288">
    <property type="term" value="P:isopentenyl diphosphate biosynthetic process, methylerythritol 4-phosphate pathway"/>
    <property type="evidence" value="ECO:0007669"/>
    <property type="project" value="UniProtKB-UniRule"/>
</dbReference>
<evidence type="ECO:0000256" key="5">
    <source>
        <dbReference type="ARBA" id="ARBA00022723"/>
    </source>
</evidence>
<evidence type="ECO:0000256" key="8">
    <source>
        <dbReference type="HAMAP-Rule" id="MF_00107"/>
    </source>
</evidence>
<dbReference type="GO" id="GO:0008685">
    <property type="term" value="F:2-C-methyl-D-erythritol 2,4-cyclodiphosphate synthase activity"/>
    <property type="evidence" value="ECO:0007669"/>
    <property type="project" value="UniProtKB-UniRule"/>
</dbReference>
<dbReference type="SUPFAM" id="SSF69765">
    <property type="entry name" value="IpsF-like"/>
    <property type="match status" value="1"/>
</dbReference>
<sequence>MIRIGQGYDVHELVPGRPLIVGGVNLPFDRGLKGHSDADVLLHAITDALIGALGRGDIGHAFPDSNPELAGLASTKILAAIYEEMRKADYRVGNLDATILAERPKMAPHLPEMKKRIAGLLHMEVKDVNLKATTTEKLGFVGREEGMAAQAVVLLVKE</sequence>
<keyword evidence="5 8" id="KW-0479">Metal-binding</keyword>
<dbReference type="OrthoDB" id="9804336at2"/>
<dbReference type="CDD" id="cd00554">
    <property type="entry name" value="MECDP_synthase"/>
    <property type="match status" value="1"/>
</dbReference>
<feature type="binding site" evidence="8">
    <location>
        <position position="140"/>
    </location>
    <ligand>
        <name>4-CDP-2-C-methyl-D-erythritol 2-phosphate</name>
        <dbReference type="ChEBI" id="CHEBI:57919"/>
    </ligand>
</feature>
<comment type="caution">
    <text evidence="11">The sequence shown here is derived from an EMBL/GenBank/DDBJ whole genome shotgun (WGS) entry which is preliminary data.</text>
</comment>
<gene>
    <name evidence="8" type="primary">ispF</name>
    <name evidence="11" type="ORF">E5983_04055</name>
</gene>
<reference evidence="11 12" key="1">
    <citation type="submission" date="2019-12" db="EMBL/GenBank/DDBJ databases">
        <title>Microbes associate with the intestines of laboratory mice.</title>
        <authorList>
            <person name="Navarre W."/>
            <person name="Wong E."/>
        </authorList>
    </citation>
    <scope>NUCLEOTIDE SEQUENCE [LARGE SCALE GENOMIC DNA]</scope>
    <source>
        <strain evidence="11 12">NM51_B2-22</strain>
    </source>
</reference>
<dbReference type="EMBL" id="WSRS01000026">
    <property type="protein sequence ID" value="MVX58820.1"/>
    <property type="molecule type" value="Genomic_DNA"/>
</dbReference>
<feature type="binding site" evidence="8">
    <location>
        <begin position="62"/>
        <end position="66"/>
    </location>
    <ligand>
        <name>4-CDP-2-C-methyl-D-erythritol 2-phosphate</name>
        <dbReference type="ChEBI" id="CHEBI:57919"/>
    </ligand>
</feature>
<dbReference type="UniPathway" id="UPA00056">
    <property type="reaction ID" value="UER00095"/>
</dbReference>
<dbReference type="Gene3D" id="3.30.1330.50">
    <property type="entry name" value="2-C-methyl-D-erythritol 2,4-cyclodiphosphate synthase"/>
    <property type="match status" value="1"/>
</dbReference>
<dbReference type="AlphaFoldDB" id="A0A7X3G878"/>
<dbReference type="Proteomes" id="UP000461595">
    <property type="component" value="Unassembled WGS sequence"/>
</dbReference>
<comment type="pathway">
    <text evidence="2 8">Isoprenoid biosynthesis; isopentenyl diphosphate biosynthesis via DXP pathway; isopentenyl diphosphate from 1-deoxy-D-xylulose 5-phosphate: step 4/6.</text>
</comment>
<feature type="binding site" evidence="8">
    <location>
        <begin position="9"/>
        <end position="11"/>
    </location>
    <ligand>
        <name>4-CDP-2-C-methyl-D-erythritol 2-phosphate</name>
        <dbReference type="ChEBI" id="CHEBI:57919"/>
    </ligand>
</feature>
<feature type="binding site" evidence="8">
    <location>
        <begin position="101"/>
        <end position="107"/>
    </location>
    <ligand>
        <name>4-CDP-2-C-methyl-D-erythritol 2-phosphate</name>
        <dbReference type="ChEBI" id="CHEBI:57919"/>
    </ligand>
</feature>
<evidence type="ECO:0000313" key="11">
    <source>
        <dbReference type="EMBL" id="MVX58820.1"/>
    </source>
</evidence>
<feature type="domain" description="2-C-methyl-D-erythritol 2,4-cyclodiphosphate synthase" evidence="10">
    <location>
        <begin position="2"/>
        <end position="155"/>
    </location>
</feature>